<sequence length="74" mass="8844">MIHSKCFDIYVLKFKLWLVYFFLFLISQKLQYHDKNYKNKHIISNIPFIIIQAKTSLEINHSSSLESNMTMSSN</sequence>
<proteinExistence type="predicted"/>
<keyword evidence="1" id="KW-1133">Transmembrane helix</keyword>
<accession>A0A0K2UA16</accession>
<feature type="transmembrane region" description="Helical" evidence="1">
    <location>
        <begin position="7"/>
        <end position="26"/>
    </location>
</feature>
<name>A0A0K2UA16_LEPSM</name>
<keyword evidence="1" id="KW-0472">Membrane</keyword>
<organism evidence="2">
    <name type="scientific">Lepeophtheirus salmonis</name>
    <name type="common">Salmon louse</name>
    <name type="synonym">Caligus salmonis</name>
    <dbReference type="NCBI Taxonomy" id="72036"/>
    <lineage>
        <taxon>Eukaryota</taxon>
        <taxon>Metazoa</taxon>
        <taxon>Ecdysozoa</taxon>
        <taxon>Arthropoda</taxon>
        <taxon>Crustacea</taxon>
        <taxon>Multicrustacea</taxon>
        <taxon>Hexanauplia</taxon>
        <taxon>Copepoda</taxon>
        <taxon>Siphonostomatoida</taxon>
        <taxon>Caligidae</taxon>
        <taxon>Lepeophtheirus</taxon>
    </lineage>
</organism>
<reference evidence="2" key="1">
    <citation type="submission" date="2014-05" db="EMBL/GenBank/DDBJ databases">
        <authorList>
            <person name="Chronopoulou M."/>
        </authorList>
    </citation>
    <scope>NUCLEOTIDE SEQUENCE</scope>
    <source>
        <tissue evidence="2">Whole organism</tissue>
    </source>
</reference>
<evidence type="ECO:0000256" key="1">
    <source>
        <dbReference type="SAM" id="Phobius"/>
    </source>
</evidence>
<dbReference type="EMBL" id="HACA01017180">
    <property type="protein sequence ID" value="CDW34541.1"/>
    <property type="molecule type" value="Transcribed_RNA"/>
</dbReference>
<protein>
    <submittedName>
        <fullName evidence="2">Uncharacterized protein</fullName>
    </submittedName>
</protein>
<dbReference type="AlphaFoldDB" id="A0A0K2UA16"/>
<keyword evidence="1" id="KW-0812">Transmembrane</keyword>
<evidence type="ECO:0000313" key="2">
    <source>
        <dbReference type="EMBL" id="CDW34541.1"/>
    </source>
</evidence>